<feature type="domain" description="Methyltransferase" evidence="1">
    <location>
        <begin position="38"/>
        <end position="127"/>
    </location>
</feature>
<dbReference type="SUPFAM" id="SSF53335">
    <property type="entry name" value="S-adenosyl-L-methionine-dependent methyltransferases"/>
    <property type="match status" value="1"/>
</dbReference>
<reference evidence="2 3" key="1">
    <citation type="journal article" date="2011" name="Syst. Appl. Microbiol.">
        <title>Defluviimonas denitrificans gen. nov., sp. nov., and Pararhodobacter aggregans gen. nov., sp. nov., non-phototrophic Rhodobacteraceae from the biofilter of a marine aquaculture.</title>
        <authorList>
            <person name="Foesel B.U."/>
            <person name="Drake H.L."/>
            <person name="Schramm A."/>
        </authorList>
    </citation>
    <scope>NUCLEOTIDE SEQUENCE [LARGE SCALE GENOMIC DNA]</scope>
    <source>
        <strain evidence="2 3">D1-19</strain>
    </source>
</reference>
<dbReference type="Pfam" id="PF13649">
    <property type="entry name" value="Methyltransf_25"/>
    <property type="match status" value="1"/>
</dbReference>
<keyword evidence="2" id="KW-0808">Transferase</keyword>
<organism evidence="2 3">
    <name type="scientific">Pararhodobacter aggregans</name>
    <dbReference type="NCBI Taxonomy" id="404875"/>
    <lineage>
        <taxon>Bacteria</taxon>
        <taxon>Pseudomonadati</taxon>
        <taxon>Pseudomonadota</taxon>
        <taxon>Alphaproteobacteria</taxon>
        <taxon>Rhodobacterales</taxon>
        <taxon>Paracoccaceae</taxon>
        <taxon>Pararhodobacter</taxon>
    </lineage>
</organism>
<keyword evidence="2" id="KW-0489">Methyltransferase</keyword>
<dbReference type="InterPro" id="IPR041698">
    <property type="entry name" value="Methyltransf_25"/>
</dbReference>
<dbReference type="OrthoDB" id="9786503at2"/>
<dbReference type="EMBL" id="QDDR01000001">
    <property type="protein sequence ID" value="PVE49047.1"/>
    <property type="molecule type" value="Genomic_DNA"/>
</dbReference>
<dbReference type="AlphaFoldDB" id="A0A2T7UWB8"/>
<keyword evidence="3" id="KW-1185">Reference proteome</keyword>
<accession>A0A2T7UWB8</accession>
<evidence type="ECO:0000259" key="1">
    <source>
        <dbReference type="Pfam" id="PF13649"/>
    </source>
</evidence>
<dbReference type="Proteomes" id="UP000244810">
    <property type="component" value="Unassembled WGS sequence"/>
</dbReference>
<evidence type="ECO:0000313" key="3">
    <source>
        <dbReference type="Proteomes" id="UP000244810"/>
    </source>
</evidence>
<proteinExistence type="predicted"/>
<dbReference type="GO" id="GO:0008168">
    <property type="term" value="F:methyltransferase activity"/>
    <property type="evidence" value="ECO:0007669"/>
    <property type="project" value="UniProtKB-KW"/>
</dbReference>
<gene>
    <name evidence="2" type="ORF">DDE23_01165</name>
</gene>
<comment type="caution">
    <text evidence="2">The sequence shown here is derived from an EMBL/GenBank/DDBJ whole genome shotgun (WGS) entry which is preliminary data.</text>
</comment>
<name>A0A2T7UWB8_9RHOB</name>
<dbReference type="GO" id="GO:0032259">
    <property type="term" value="P:methylation"/>
    <property type="evidence" value="ECO:0007669"/>
    <property type="project" value="UniProtKB-KW"/>
</dbReference>
<dbReference type="Gene3D" id="3.40.50.150">
    <property type="entry name" value="Vaccinia Virus protein VP39"/>
    <property type="match status" value="1"/>
</dbReference>
<protein>
    <submittedName>
        <fullName evidence="2">SAM-dependent methyltransferase</fullName>
    </submittedName>
</protein>
<sequence length="197" mass="21666">MWEDRYRGSDEYLFGTAPARFLVENPWALIPGATALAVSDGEGRNGVHLAAAGMHVTSFDLSPTAVARARALAAGRGVALDARVSDWKAWEWERPYDLVMGIFIQFMPPDQRPAQFADLARTLKPGGRLVLHGYTPEQVGLATGGPPNPAQMWTPEILRAAFPGWRIERLATYERDVQEGRGHSGRSALIDFVARKP</sequence>
<dbReference type="InterPro" id="IPR029063">
    <property type="entry name" value="SAM-dependent_MTases_sf"/>
</dbReference>
<evidence type="ECO:0000313" key="2">
    <source>
        <dbReference type="EMBL" id="PVE49047.1"/>
    </source>
</evidence>
<dbReference type="CDD" id="cd02440">
    <property type="entry name" value="AdoMet_MTases"/>
    <property type="match status" value="1"/>
</dbReference>
<dbReference type="RefSeq" id="WP_107749552.1">
    <property type="nucleotide sequence ID" value="NZ_QBKF01000001.1"/>
</dbReference>